<proteinExistence type="predicted"/>
<dbReference type="Proteomes" id="UP000000305">
    <property type="component" value="Unassembled WGS sequence"/>
</dbReference>
<dbReference type="KEGG" id="dpx:DAPPUDRAFT_107766"/>
<name>E9GY60_DAPPU</name>
<organism evidence="1 2">
    <name type="scientific">Daphnia pulex</name>
    <name type="common">Water flea</name>
    <dbReference type="NCBI Taxonomy" id="6669"/>
    <lineage>
        <taxon>Eukaryota</taxon>
        <taxon>Metazoa</taxon>
        <taxon>Ecdysozoa</taxon>
        <taxon>Arthropoda</taxon>
        <taxon>Crustacea</taxon>
        <taxon>Branchiopoda</taxon>
        <taxon>Diplostraca</taxon>
        <taxon>Cladocera</taxon>
        <taxon>Anomopoda</taxon>
        <taxon>Daphniidae</taxon>
        <taxon>Daphnia</taxon>
    </lineage>
</organism>
<dbReference type="AlphaFoldDB" id="E9GY60"/>
<sequence length="140" mass="14835">MASRRVSLLVEFQDRQVMPSVEAMASFEVSQDPSKATTNGMVVVSGEYFRIFSSCADCRFSGSSNGMVTSMMTGGLVVGAGIEDMSGGLKLAGTLPAALVAQLVSRSSMEREKIEPGLMDELPIVKIECCSARYEAGHVG</sequence>
<dbReference type="InParanoid" id="E9GY60"/>
<dbReference type="HOGENOM" id="CLU_1837122_0_0_1"/>
<keyword evidence="2" id="KW-1185">Reference proteome</keyword>
<evidence type="ECO:0000313" key="1">
    <source>
        <dbReference type="EMBL" id="EFX75544.1"/>
    </source>
</evidence>
<evidence type="ECO:0000313" key="2">
    <source>
        <dbReference type="Proteomes" id="UP000000305"/>
    </source>
</evidence>
<gene>
    <name evidence="1" type="ORF">DAPPUDRAFT_107766</name>
</gene>
<dbReference type="EMBL" id="GL732574">
    <property type="protein sequence ID" value="EFX75544.1"/>
    <property type="molecule type" value="Genomic_DNA"/>
</dbReference>
<reference evidence="1 2" key="1">
    <citation type="journal article" date="2011" name="Science">
        <title>The ecoresponsive genome of Daphnia pulex.</title>
        <authorList>
            <person name="Colbourne J.K."/>
            <person name="Pfrender M.E."/>
            <person name="Gilbert D."/>
            <person name="Thomas W.K."/>
            <person name="Tucker A."/>
            <person name="Oakley T.H."/>
            <person name="Tokishita S."/>
            <person name="Aerts A."/>
            <person name="Arnold G.J."/>
            <person name="Basu M.K."/>
            <person name="Bauer D.J."/>
            <person name="Caceres C.E."/>
            <person name="Carmel L."/>
            <person name="Casola C."/>
            <person name="Choi J.H."/>
            <person name="Detter J.C."/>
            <person name="Dong Q."/>
            <person name="Dusheyko S."/>
            <person name="Eads B.D."/>
            <person name="Frohlich T."/>
            <person name="Geiler-Samerotte K.A."/>
            <person name="Gerlach D."/>
            <person name="Hatcher P."/>
            <person name="Jogdeo S."/>
            <person name="Krijgsveld J."/>
            <person name="Kriventseva E.V."/>
            <person name="Kultz D."/>
            <person name="Laforsch C."/>
            <person name="Lindquist E."/>
            <person name="Lopez J."/>
            <person name="Manak J.R."/>
            <person name="Muller J."/>
            <person name="Pangilinan J."/>
            <person name="Patwardhan R.P."/>
            <person name="Pitluck S."/>
            <person name="Pritham E.J."/>
            <person name="Rechtsteiner A."/>
            <person name="Rho M."/>
            <person name="Rogozin I.B."/>
            <person name="Sakarya O."/>
            <person name="Salamov A."/>
            <person name="Schaack S."/>
            <person name="Shapiro H."/>
            <person name="Shiga Y."/>
            <person name="Skalitzky C."/>
            <person name="Smith Z."/>
            <person name="Souvorov A."/>
            <person name="Sung W."/>
            <person name="Tang Z."/>
            <person name="Tsuchiya D."/>
            <person name="Tu H."/>
            <person name="Vos H."/>
            <person name="Wang M."/>
            <person name="Wolf Y.I."/>
            <person name="Yamagata H."/>
            <person name="Yamada T."/>
            <person name="Ye Y."/>
            <person name="Shaw J.R."/>
            <person name="Andrews J."/>
            <person name="Crease T.J."/>
            <person name="Tang H."/>
            <person name="Lucas S.M."/>
            <person name="Robertson H.M."/>
            <person name="Bork P."/>
            <person name="Koonin E.V."/>
            <person name="Zdobnov E.M."/>
            <person name="Grigoriev I.V."/>
            <person name="Lynch M."/>
            <person name="Boore J.L."/>
        </authorList>
    </citation>
    <scope>NUCLEOTIDE SEQUENCE [LARGE SCALE GENOMIC DNA]</scope>
</reference>
<protein>
    <submittedName>
        <fullName evidence="1">Uncharacterized protein</fullName>
    </submittedName>
</protein>
<accession>E9GY60</accession>